<comment type="caution">
    <text evidence="1">The sequence shown here is derived from an EMBL/GenBank/DDBJ whole genome shotgun (WGS) entry which is preliminary data.</text>
</comment>
<proteinExistence type="predicted"/>
<protein>
    <submittedName>
        <fullName evidence="1">Uncharacterized protein</fullName>
    </submittedName>
</protein>
<dbReference type="AlphaFoldDB" id="A0A532V4S1"/>
<sequence length="123" mass="14770">MHKLARYEVDKRKQKLIDYLEDEELFEEILDTFKPRELVEIQVIFWNYVIDYSYVTGENFSRHNITERMESTANYQYRVGCNERIDYCRGNICINTHPNCAGDKLKAQIITLREILLELKKSQ</sequence>
<gene>
    <name evidence="1" type="ORF">CEE37_00565</name>
</gene>
<accession>A0A532V4S1</accession>
<name>A0A532V4S1_UNCL8</name>
<dbReference type="Proteomes" id="UP000319619">
    <property type="component" value="Unassembled WGS sequence"/>
</dbReference>
<reference evidence="1 2" key="1">
    <citation type="submission" date="2017-06" db="EMBL/GenBank/DDBJ databases">
        <title>Novel microbial phyla capable of carbon fixation and sulfur reduction in deep-sea sediments.</title>
        <authorList>
            <person name="Huang J."/>
            <person name="Baker B."/>
            <person name="Wang Y."/>
        </authorList>
    </citation>
    <scope>NUCLEOTIDE SEQUENCE [LARGE SCALE GENOMIC DNA]</scope>
    <source>
        <strain evidence="1">B3_LCP</strain>
    </source>
</reference>
<dbReference type="EMBL" id="NJBN01000001">
    <property type="protein sequence ID" value="TKJ42203.1"/>
    <property type="molecule type" value="Genomic_DNA"/>
</dbReference>
<evidence type="ECO:0000313" key="2">
    <source>
        <dbReference type="Proteomes" id="UP000319619"/>
    </source>
</evidence>
<organism evidence="1 2">
    <name type="scientific">candidate division LCP-89 bacterium B3_LCP</name>
    <dbReference type="NCBI Taxonomy" id="2012998"/>
    <lineage>
        <taxon>Bacteria</taxon>
        <taxon>Pseudomonadati</taxon>
        <taxon>Bacteria division LCP-89</taxon>
    </lineage>
</organism>
<evidence type="ECO:0000313" key="1">
    <source>
        <dbReference type="EMBL" id="TKJ42203.1"/>
    </source>
</evidence>